<organism evidence="2 3">
    <name type="scientific">Prunus armeniaca</name>
    <name type="common">Apricot</name>
    <name type="synonym">Armeniaca vulgaris</name>
    <dbReference type="NCBI Taxonomy" id="36596"/>
    <lineage>
        <taxon>Eukaryota</taxon>
        <taxon>Viridiplantae</taxon>
        <taxon>Streptophyta</taxon>
        <taxon>Embryophyta</taxon>
        <taxon>Tracheophyta</taxon>
        <taxon>Spermatophyta</taxon>
        <taxon>Magnoliopsida</taxon>
        <taxon>eudicotyledons</taxon>
        <taxon>Gunneridae</taxon>
        <taxon>Pentapetalae</taxon>
        <taxon>rosids</taxon>
        <taxon>fabids</taxon>
        <taxon>Rosales</taxon>
        <taxon>Rosaceae</taxon>
        <taxon>Amygdaloideae</taxon>
        <taxon>Amygdaleae</taxon>
        <taxon>Prunus</taxon>
    </lineage>
</organism>
<evidence type="ECO:0000313" key="3">
    <source>
        <dbReference type="Proteomes" id="UP000507222"/>
    </source>
</evidence>
<evidence type="ECO:0000313" key="2">
    <source>
        <dbReference type="EMBL" id="CAB4273076.1"/>
    </source>
</evidence>
<gene>
    <name evidence="2" type="ORF">CURHAP_LOCUS20125</name>
</gene>
<evidence type="ECO:0000256" key="1">
    <source>
        <dbReference type="SAM" id="MobiDB-lite"/>
    </source>
</evidence>
<dbReference type="Proteomes" id="UP000507222">
    <property type="component" value="Unassembled WGS sequence"/>
</dbReference>
<proteinExistence type="predicted"/>
<name>A0A6J5U9G5_PRUAR</name>
<feature type="region of interest" description="Disordered" evidence="1">
    <location>
        <begin position="1"/>
        <end position="95"/>
    </location>
</feature>
<feature type="compositionally biased region" description="Low complexity" evidence="1">
    <location>
        <begin position="26"/>
        <end position="38"/>
    </location>
</feature>
<dbReference type="AlphaFoldDB" id="A0A6J5U9G5"/>
<protein>
    <submittedName>
        <fullName evidence="2">Uncharacterized protein</fullName>
    </submittedName>
</protein>
<dbReference type="EMBL" id="CAEKDK010000003">
    <property type="protein sequence ID" value="CAB4273076.1"/>
    <property type="molecule type" value="Genomic_DNA"/>
</dbReference>
<accession>A0A6J5U9G5</accession>
<sequence length="355" mass="39366">MQFLPATKLSVQPASWRLRKGKAGASVSPTSKVVSPSKANESNTTVLPFPPSSDDQSGAKKRSLPEEAESGSGTQVQPEVTQGKRARISPAEVSEAASIVPQVIIPSSPPIALVSASVPVVEIPEEEREAPSAKIAEEELLQGGERQHENPQADDECGVDNMTKPNLEEPTPESPVQEEALCPLVLEETLPEDVIPPSKPVYENERFCAAAQVDRSDFLEPWIPFAGPIQTLQHLLKVPKQTWEDWLTNLNKMVLLPKNQNLETELAQAKEKIEVQHKEFADHEVLLRQVSWRLKTLADQILTTMALTQKSLNKADVEVGLEVWRGKLKQIHHDKLRVDTLHFLDKIKTMLDLLL</sequence>
<reference evidence="2 3" key="1">
    <citation type="submission" date="2020-05" db="EMBL/GenBank/DDBJ databases">
        <authorList>
            <person name="Campoy J."/>
            <person name="Schneeberger K."/>
            <person name="Spophaly S."/>
        </authorList>
    </citation>
    <scope>NUCLEOTIDE SEQUENCE [LARGE SCALE GENOMIC DNA]</scope>
    <source>
        <strain evidence="2">PruArmRojPasFocal</strain>
    </source>
</reference>
<feature type="compositionally biased region" description="Polar residues" evidence="1">
    <location>
        <begin position="71"/>
        <end position="80"/>
    </location>
</feature>
<feature type="region of interest" description="Disordered" evidence="1">
    <location>
        <begin position="142"/>
        <end position="178"/>
    </location>
</feature>